<dbReference type="NCBIfam" id="NF003802">
    <property type="entry name" value="PRK05388.1"/>
    <property type="match status" value="1"/>
</dbReference>
<comment type="subunit">
    <text evidence="2 9">Heterotetramer of two alpha and two beta chains.</text>
</comment>
<dbReference type="PANTHER" id="PTHR23100:SF0">
    <property type="entry name" value="ARGININE BIOSYNTHESIS BIFUNCTIONAL PROTEIN ARGJ, MITOCHONDRIAL"/>
    <property type="match status" value="1"/>
</dbReference>
<dbReference type="InterPro" id="IPR042195">
    <property type="entry name" value="ArgJ_beta_C"/>
</dbReference>
<evidence type="ECO:0000313" key="11">
    <source>
        <dbReference type="Proteomes" id="UP000242288"/>
    </source>
</evidence>
<comment type="pathway">
    <text evidence="9">Amino-acid biosynthesis; L-arginine biosynthesis; N(2)-acetyl-L-ornithine from L-glutamate: step 1/4.</text>
</comment>
<dbReference type="GO" id="GO:0006592">
    <property type="term" value="P:ornithine biosynthetic process"/>
    <property type="evidence" value="ECO:0007669"/>
    <property type="project" value="TreeGrafter"/>
</dbReference>
<dbReference type="GO" id="GO:0005737">
    <property type="term" value="C:cytoplasm"/>
    <property type="evidence" value="ECO:0007669"/>
    <property type="project" value="UniProtKB-SubCell"/>
</dbReference>
<proteinExistence type="inferred from homology"/>
<dbReference type="Gene3D" id="3.60.70.12">
    <property type="entry name" value="L-amino peptidase D-ALA esterase/amidase"/>
    <property type="match status" value="1"/>
</dbReference>
<protein>
    <recommendedName>
        <fullName evidence="9">Arginine biosynthesis bifunctional protein ArgJ</fullName>
    </recommendedName>
    <domain>
        <recommendedName>
            <fullName evidence="9">Glutamate N-acetyltransferase</fullName>
            <ecNumber evidence="9">2.3.1.35</ecNumber>
        </recommendedName>
        <alternativeName>
            <fullName evidence="9">Ornithine acetyltransferase</fullName>
            <shortName evidence="9">OATase</shortName>
        </alternativeName>
        <alternativeName>
            <fullName evidence="9">Ornithine transacetylase</fullName>
        </alternativeName>
    </domain>
    <domain>
        <recommendedName>
            <fullName evidence="9">Amino-acid acetyltransferase</fullName>
            <ecNumber evidence="9">2.3.1.1</ecNumber>
        </recommendedName>
        <alternativeName>
            <fullName evidence="9">N-acetylglutamate synthase</fullName>
            <shortName evidence="9">AGSase</shortName>
        </alternativeName>
    </domain>
    <component>
        <recommendedName>
            <fullName evidence="9">Arginine biosynthesis bifunctional protein ArgJ alpha chain</fullName>
        </recommendedName>
    </component>
    <component>
        <recommendedName>
            <fullName evidence="9">Arginine biosynthesis bifunctional protein ArgJ beta chain</fullName>
        </recommendedName>
    </component>
</protein>
<comment type="subcellular location">
    <subcellularLocation>
        <location evidence="9">Cytoplasm</location>
    </subcellularLocation>
</comment>
<keyword evidence="3 9" id="KW-0055">Arginine biosynthesis</keyword>
<dbReference type="InterPro" id="IPR016117">
    <property type="entry name" value="ArgJ-like_dom_sf"/>
</dbReference>
<evidence type="ECO:0000256" key="4">
    <source>
        <dbReference type="ARBA" id="ARBA00022605"/>
    </source>
</evidence>
<evidence type="ECO:0000256" key="9">
    <source>
        <dbReference type="HAMAP-Rule" id="MF_01106"/>
    </source>
</evidence>
<dbReference type="InterPro" id="IPR002813">
    <property type="entry name" value="Arg_biosynth_ArgJ"/>
</dbReference>
<comment type="catalytic activity">
    <reaction evidence="9">
        <text>L-glutamate + acetyl-CoA = N-acetyl-L-glutamate + CoA + H(+)</text>
        <dbReference type="Rhea" id="RHEA:24292"/>
        <dbReference type="ChEBI" id="CHEBI:15378"/>
        <dbReference type="ChEBI" id="CHEBI:29985"/>
        <dbReference type="ChEBI" id="CHEBI:44337"/>
        <dbReference type="ChEBI" id="CHEBI:57287"/>
        <dbReference type="ChEBI" id="CHEBI:57288"/>
        <dbReference type="EC" id="2.3.1.1"/>
    </reaction>
</comment>
<dbReference type="GO" id="GO:0004042">
    <property type="term" value="F:L-glutamate N-acetyltransferase activity"/>
    <property type="evidence" value="ECO:0007669"/>
    <property type="project" value="UniProtKB-UniRule"/>
</dbReference>
<dbReference type="EC" id="2.3.1.1" evidence="9"/>
<dbReference type="FunFam" id="3.60.70.12:FF:000001">
    <property type="entry name" value="Arginine biosynthesis bifunctional protein ArgJ, chloroplastic"/>
    <property type="match status" value="1"/>
</dbReference>
<feature type="chain" id="PRO_5023464387" description="Arginine biosynthesis bifunctional protein ArgJ alpha chain" evidence="9">
    <location>
        <begin position="1"/>
        <end position="180"/>
    </location>
</feature>
<dbReference type="Proteomes" id="UP000242288">
    <property type="component" value="Unassembled WGS sequence"/>
</dbReference>
<keyword evidence="7 9" id="KW-0012">Acyltransferase</keyword>
<feature type="site" description="Cleavage; by autolysis" evidence="9">
    <location>
        <begin position="180"/>
        <end position="181"/>
    </location>
</feature>
<feature type="binding site" evidence="9">
    <location>
        <position position="266"/>
    </location>
    <ligand>
        <name>substrate</name>
    </ligand>
</feature>
<organism evidence="10 11">
    <name type="scientific">Thermodesulfovibrio aggregans</name>
    <dbReference type="NCBI Taxonomy" id="86166"/>
    <lineage>
        <taxon>Bacteria</taxon>
        <taxon>Pseudomonadati</taxon>
        <taxon>Nitrospirota</taxon>
        <taxon>Thermodesulfovibrionia</taxon>
        <taxon>Thermodesulfovibrionales</taxon>
        <taxon>Thermodesulfovibrionaceae</taxon>
        <taxon>Thermodesulfovibrio</taxon>
    </lineage>
</organism>
<comment type="caution">
    <text evidence="10">The sequence shown here is derived from an EMBL/GenBank/DDBJ whole genome shotgun (WGS) entry which is preliminary data.</text>
</comment>
<dbReference type="HAMAP" id="MF_01106">
    <property type="entry name" value="ArgJ"/>
    <property type="match status" value="1"/>
</dbReference>
<dbReference type="PANTHER" id="PTHR23100">
    <property type="entry name" value="ARGININE BIOSYNTHESIS BIFUNCTIONAL PROTEIN ARGJ"/>
    <property type="match status" value="1"/>
</dbReference>
<accession>A0A2J6WQU0</accession>
<name>A0A2J6WQU0_9BACT</name>
<dbReference type="AlphaFoldDB" id="A0A2J6WQU0"/>
<evidence type="ECO:0000256" key="5">
    <source>
        <dbReference type="ARBA" id="ARBA00022679"/>
    </source>
</evidence>
<evidence type="ECO:0000256" key="6">
    <source>
        <dbReference type="ARBA" id="ARBA00022813"/>
    </source>
</evidence>
<comment type="similarity">
    <text evidence="1 9">Belongs to the ArgJ family.</text>
</comment>
<keyword evidence="9" id="KW-0511">Multifunctional enzyme</keyword>
<comment type="function">
    <text evidence="9">Catalyzes two activities which are involved in the cyclic version of arginine biosynthesis: the synthesis of N-acetylglutamate from glutamate and acetyl-CoA as the acetyl donor, and of ornithine by transacetylation between N(2)-acetylornithine and glutamate.</text>
</comment>
<dbReference type="EC" id="2.3.1.35" evidence="9"/>
<keyword evidence="5 9" id="KW-0808">Transferase</keyword>
<feature type="binding site" evidence="9">
    <location>
        <position position="387"/>
    </location>
    <ligand>
        <name>substrate</name>
    </ligand>
</feature>
<feature type="binding site" evidence="9">
    <location>
        <position position="170"/>
    </location>
    <ligand>
        <name>substrate</name>
    </ligand>
</feature>
<gene>
    <name evidence="9" type="primary">argJ</name>
    <name evidence="10" type="ORF">C0186_00330</name>
</gene>
<dbReference type="NCBIfam" id="TIGR00120">
    <property type="entry name" value="ArgJ"/>
    <property type="match status" value="1"/>
</dbReference>
<feature type="site" description="Involved in the stabilization of negative charge on the oxyanion by the formation of the oxyanion hole" evidence="9">
    <location>
        <position position="108"/>
    </location>
</feature>
<comment type="catalytic activity">
    <reaction evidence="8 9">
        <text>N(2)-acetyl-L-ornithine + L-glutamate = N-acetyl-L-glutamate + L-ornithine</text>
        <dbReference type="Rhea" id="RHEA:15349"/>
        <dbReference type="ChEBI" id="CHEBI:29985"/>
        <dbReference type="ChEBI" id="CHEBI:44337"/>
        <dbReference type="ChEBI" id="CHEBI:46911"/>
        <dbReference type="ChEBI" id="CHEBI:57805"/>
        <dbReference type="EC" id="2.3.1.35"/>
    </reaction>
</comment>
<dbReference type="FunFam" id="3.10.20.340:FF:000001">
    <property type="entry name" value="Arginine biosynthesis bifunctional protein ArgJ, chloroplastic"/>
    <property type="match status" value="1"/>
</dbReference>
<sequence>MDIVSPRGFLYSVAKAGIKYPDRYDIALIYSKKPAQVAGVFTTNQIKAAPVKICMRRIRSGQAQALILNSGNANACTGQNGIDNALKITNYLADRLNINKEHVLPLSTGVIGVPLPVEKIIKAVDELVSSLGNAQPAQVAEAIMTTDTFPKLTYRQIKEDTALTILGICKGAGMISPNMATMLCAILTDAKISSDLMKEALRDAVAQSFNSITVDGDMSTNDTVLMLANGESDIKIERKTTLWKQFKGALTDLCIELSKMIVKDGEGATKFITVNVKGAKTAQDAKRVARAVANSLLVKTAFYGCDPNWGRVIAAAGYSGVSLKEEKIEIYINDICLFAKGMPTIKEEDLKESLKQSEIEILINLNLGKGQAKIFTTDLSEEYVRINSAYRT</sequence>
<comment type="pathway">
    <text evidence="9">Amino-acid biosynthesis; L-arginine biosynthesis; L-ornithine and N-acetyl-L-glutamate from L-glutamate and N(2)-acetyl-L-ornithine (cyclic): step 1/1.</text>
</comment>
<keyword evidence="4 9" id="KW-0028">Amino-acid biosynthesis</keyword>
<dbReference type="GO" id="GO:0004358">
    <property type="term" value="F:L-glutamate N-acetyltransferase activity, acting on acetyl-L-ornithine as donor"/>
    <property type="evidence" value="ECO:0007669"/>
    <property type="project" value="UniProtKB-UniRule"/>
</dbReference>
<evidence type="ECO:0000256" key="8">
    <source>
        <dbReference type="ARBA" id="ARBA00049439"/>
    </source>
</evidence>
<evidence type="ECO:0000313" key="10">
    <source>
        <dbReference type="EMBL" id="PMP72752.1"/>
    </source>
</evidence>
<reference evidence="10 11" key="1">
    <citation type="submission" date="2018-01" db="EMBL/GenBank/DDBJ databases">
        <title>Metagenomic assembled genomes from two thermal pools in the Uzon Caldera, Kamchatka, Russia.</title>
        <authorList>
            <person name="Wilkins L."/>
            <person name="Ettinger C."/>
        </authorList>
    </citation>
    <scope>NUCLEOTIDE SEQUENCE [LARGE SCALE GENOMIC DNA]</scope>
    <source>
        <strain evidence="10">ZAV-04</strain>
    </source>
</reference>
<dbReference type="Pfam" id="PF01960">
    <property type="entry name" value="ArgJ"/>
    <property type="match status" value="1"/>
</dbReference>
<dbReference type="CDD" id="cd02152">
    <property type="entry name" value="OAT"/>
    <property type="match status" value="1"/>
</dbReference>
<evidence type="ECO:0000256" key="1">
    <source>
        <dbReference type="ARBA" id="ARBA00006774"/>
    </source>
</evidence>
<evidence type="ECO:0000256" key="7">
    <source>
        <dbReference type="ARBA" id="ARBA00023315"/>
    </source>
</evidence>
<feature type="chain" id="PRO_5023464386" description="Arginine biosynthesis bifunctional protein ArgJ beta chain" evidence="9">
    <location>
        <begin position="181"/>
        <end position="392"/>
    </location>
</feature>
<dbReference type="UniPathway" id="UPA00068">
    <property type="reaction ID" value="UER00106"/>
</dbReference>
<feature type="binding site" evidence="9">
    <location>
        <position position="181"/>
    </location>
    <ligand>
        <name>substrate</name>
    </ligand>
</feature>
<dbReference type="GO" id="GO:0006526">
    <property type="term" value="P:L-arginine biosynthetic process"/>
    <property type="evidence" value="ECO:0007669"/>
    <property type="project" value="UniProtKB-UniRule"/>
</dbReference>
<keyword evidence="9" id="KW-0963">Cytoplasm</keyword>
<dbReference type="Gene3D" id="3.10.20.340">
    <property type="entry name" value="ArgJ beta chain, C-terminal domain"/>
    <property type="match status" value="1"/>
</dbReference>
<dbReference type="SUPFAM" id="SSF56266">
    <property type="entry name" value="DmpA/ArgJ-like"/>
    <property type="match status" value="1"/>
</dbReference>
<dbReference type="EMBL" id="PNIO01000004">
    <property type="protein sequence ID" value="PMP72752.1"/>
    <property type="molecule type" value="Genomic_DNA"/>
</dbReference>
<keyword evidence="6 9" id="KW-0068">Autocatalytic cleavage</keyword>
<feature type="active site" description="Nucleophile" evidence="9">
    <location>
        <position position="181"/>
    </location>
</feature>
<feature type="site" description="Involved in the stabilization of negative charge on the oxyanion by the formation of the oxyanion hole" evidence="9">
    <location>
        <position position="109"/>
    </location>
</feature>
<feature type="binding site" evidence="9">
    <location>
        <position position="145"/>
    </location>
    <ligand>
        <name>substrate</name>
    </ligand>
</feature>
<evidence type="ECO:0000256" key="3">
    <source>
        <dbReference type="ARBA" id="ARBA00022571"/>
    </source>
</evidence>
<evidence type="ECO:0000256" key="2">
    <source>
        <dbReference type="ARBA" id="ARBA00011475"/>
    </source>
</evidence>
<feature type="binding site" evidence="9">
    <location>
        <position position="392"/>
    </location>
    <ligand>
        <name>substrate</name>
    </ligand>
</feature>